<feature type="domain" description="HTH cro/C1-type" evidence="1">
    <location>
        <begin position="27"/>
        <end position="67"/>
    </location>
</feature>
<dbReference type="Pfam" id="PF08667">
    <property type="entry name" value="BetR"/>
    <property type="match status" value="1"/>
</dbReference>
<protein>
    <recommendedName>
        <fullName evidence="1">HTH cro/C1-type domain-containing protein</fullName>
    </recommendedName>
</protein>
<dbReference type="EMBL" id="BAAAZH010000012">
    <property type="protein sequence ID" value="GAA4117574.1"/>
    <property type="molecule type" value="Genomic_DNA"/>
</dbReference>
<dbReference type="SUPFAM" id="SSF47413">
    <property type="entry name" value="lambda repressor-like DNA-binding domains"/>
    <property type="match status" value="1"/>
</dbReference>
<dbReference type="InterPro" id="IPR001387">
    <property type="entry name" value="Cro/C1-type_HTH"/>
</dbReference>
<dbReference type="RefSeq" id="WP_344733035.1">
    <property type="nucleotide sequence ID" value="NZ_BAAAZH010000012.1"/>
</dbReference>
<dbReference type="Proteomes" id="UP001501495">
    <property type="component" value="Unassembled WGS sequence"/>
</dbReference>
<dbReference type="PROSITE" id="PS50943">
    <property type="entry name" value="HTH_CROC1"/>
    <property type="match status" value="1"/>
</dbReference>
<accession>A0ABP7XHP8</accession>
<proteinExistence type="predicted"/>
<dbReference type="SMART" id="SM00530">
    <property type="entry name" value="HTH_XRE"/>
    <property type="match status" value="1"/>
</dbReference>
<evidence type="ECO:0000259" key="1">
    <source>
        <dbReference type="PROSITE" id="PS50943"/>
    </source>
</evidence>
<evidence type="ECO:0000313" key="2">
    <source>
        <dbReference type="EMBL" id="GAA4117574.1"/>
    </source>
</evidence>
<dbReference type="InterPro" id="IPR013975">
    <property type="entry name" value="Tscrpt_reg_BetR_N"/>
</dbReference>
<dbReference type="Gene3D" id="1.10.260.40">
    <property type="entry name" value="lambda repressor-like DNA-binding domains"/>
    <property type="match status" value="1"/>
</dbReference>
<gene>
    <name evidence="2" type="ORF">GCM10022215_18380</name>
</gene>
<dbReference type="InterPro" id="IPR010982">
    <property type="entry name" value="Lambda_DNA-bd_dom_sf"/>
</dbReference>
<evidence type="ECO:0000313" key="3">
    <source>
        <dbReference type="Proteomes" id="UP001501495"/>
    </source>
</evidence>
<name>A0ABP7XHP8_9ACTN</name>
<reference evidence="3" key="1">
    <citation type="journal article" date="2019" name="Int. J. Syst. Evol. Microbiol.">
        <title>The Global Catalogue of Microorganisms (GCM) 10K type strain sequencing project: providing services to taxonomists for standard genome sequencing and annotation.</title>
        <authorList>
            <consortium name="The Broad Institute Genomics Platform"/>
            <consortium name="The Broad Institute Genome Sequencing Center for Infectious Disease"/>
            <person name="Wu L."/>
            <person name="Ma J."/>
        </authorList>
    </citation>
    <scope>NUCLEOTIDE SEQUENCE [LARGE SCALE GENOMIC DNA]</scope>
    <source>
        <strain evidence="3">JCM 16703</strain>
    </source>
</reference>
<dbReference type="CDD" id="cd00093">
    <property type="entry name" value="HTH_XRE"/>
    <property type="match status" value="1"/>
</dbReference>
<sequence length="74" mass="7769">MRKTSRAAIAANVRAELARRRVAAGHLGAEMGLSPAAMSRRLNGDVEFTVGELQTIAGRLGVPLDLLLAEKATA</sequence>
<keyword evidence="3" id="KW-1185">Reference proteome</keyword>
<organism evidence="2 3">
    <name type="scientific">Nocardioides fonticola</name>
    <dbReference type="NCBI Taxonomy" id="450363"/>
    <lineage>
        <taxon>Bacteria</taxon>
        <taxon>Bacillati</taxon>
        <taxon>Actinomycetota</taxon>
        <taxon>Actinomycetes</taxon>
        <taxon>Propionibacteriales</taxon>
        <taxon>Nocardioidaceae</taxon>
        <taxon>Nocardioides</taxon>
    </lineage>
</organism>
<comment type="caution">
    <text evidence="2">The sequence shown here is derived from an EMBL/GenBank/DDBJ whole genome shotgun (WGS) entry which is preliminary data.</text>
</comment>